<comment type="caution">
    <text evidence="2">The sequence shown here is derived from an EMBL/GenBank/DDBJ whole genome shotgun (WGS) entry which is preliminary data.</text>
</comment>
<name>A0ABN2V549_9ACTN</name>
<feature type="compositionally biased region" description="Low complexity" evidence="1">
    <location>
        <begin position="71"/>
        <end position="82"/>
    </location>
</feature>
<dbReference type="Proteomes" id="UP001500751">
    <property type="component" value="Unassembled WGS sequence"/>
</dbReference>
<evidence type="ECO:0000313" key="3">
    <source>
        <dbReference type="Proteomes" id="UP001500751"/>
    </source>
</evidence>
<evidence type="ECO:0000313" key="2">
    <source>
        <dbReference type="EMBL" id="GAA2048920.1"/>
    </source>
</evidence>
<organism evidence="2 3">
    <name type="scientific">Catenulispora yoronensis</name>
    <dbReference type="NCBI Taxonomy" id="450799"/>
    <lineage>
        <taxon>Bacteria</taxon>
        <taxon>Bacillati</taxon>
        <taxon>Actinomycetota</taxon>
        <taxon>Actinomycetes</taxon>
        <taxon>Catenulisporales</taxon>
        <taxon>Catenulisporaceae</taxon>
        <taxon>Catenulispora</taxon>
    </lineage>
</organism>
<feature type="compositionally biased region" description="Basic and acidic residues" evidence="1">
    <location>
        <begin position="60"/>
        <end position="69"/>
    </location>
</feature>
<sequence length="112" mass="12402">MSLADRDRLVFEEYSDLGRHLSGVWRRERVRCLACRCGWVVMTSFARAGLTMVGINPNEVRNESAERRRAAGASRAGTGAERNVADIDADREAGLTADLDADVKNPKRRNAP</sequence>
<protein>
    <recommendedName>
        <fullName evidence="4">Transposase</fullName>
    </recommendedName>
</protein>
<dbReference type="RefSeq" id="WP_344669356.1">
    <property type="nucleotide sequence ID" value="NZ_BAAAQN010000046.1"/>
</dbReference>
<reference evidence="2 3" key="1">
    <citation type="journal article" date="2019" name="Int. J. Syst. Evol. Microbiol.">
        <title>The Global Catalogue of Microorganisms (GCM) 10K type strain sequencing project: providing services to taxonomists for standard genome sequencing and annotation.</title>
        <authorList>
            <consortium name="The Broad Institute Genomics Platform"/>
            <consortium name="The Broad Institute Genome Sequencing Center for Infectious Disease"/>
            <person name="Wu L."/>
            <person name="Ma J."/>
        </authorList>
    </citation>
    <scope>NUCLEOTIDE SEQUENCE [LARGE SCALE GENOMIC DNA]</scope>
    <source>
        <strain evidence="2 3">JCM 16014</strain>
    </source>
</reference>
<proteinExistence type="predicted"/>
<dbReference type="EMBL" id="BAAAQN010000046">
    <property type="protein sequence ID" value="GAA2048920.1"/>
    <property type="molecule type" value="Genomic_DNA"/>
</dbReference>
<accession>A0ABN2V549</accession>
<keyword evidence="3" id="KW-1185">Reference proteome</keyword>
<evidence type="ECO:0000256" key="1">
    <source>
        <dbReference type="SAM" id="MobiDB-lite"/>
    </source>
</evidence>
<evidence type="ECO:0008006" key="4">
    <source>
        <dbReference type="Google" id="ProtNLM"/>
    </source>
</evidence>
<gene>
    <name evidence="2" type="ORF">GCM10009839_63340</name>
</gene>
<feature type="region of interest" description="Disordered" evidence="1">
    <location>
        <begin position="60"/>
        <end position="89"/>
    </location>
</feature>